<dbReference type="InterPro" id="IPR000483">
    <property type="entry name" value="Cys-rich_flank_reg_C"/>
</dbReference>
<proteinExistence type="predicted"/>
<dbReference type="SMART" id="SM00365">
    <property type="entry name" value="LRR_SD22"/>
    <property type="match status" value="3"/>
</dbReference>
<evidence type="ECO:0000256" key="1">
    <source>
        <dbReference type="ARBA" id="ARBA00022614"/>
    </source>
</evidence>
<dbReference type="Gene3D" id="3.80.10.10">
    <property type="entry name" value="Ribonuclease Inhibitor"/>
    <property type="match status" value="3"/>
</dbReference>
<dbReference type="InterPro" id="IPR001611">
    <property type="entry name" value="Leu-rich_rpt"/>
</dbReference>
<dbReference type="SUPFAM" id="SSF52047">
    <property type="entry name" value="RNI-like"/>
    <property type="match status" value="1"/>
</dbReference>
<keyword evidence="6" id="KW-1185">Reference proteome</keyword>
<dbReference type="Pfam" id="PF13855">
    <property type="entry name" value="LRR_8"/>
    <property type="match status" value="2"/>
</dbReference>
<keyword evidence="3" id="KW-0677">Repeat</keyword>
<keyword evidence="2" id="KW-0732">Signal</keyword>
<name>A0A8W8KIM4_MAGGI</name>
<dbReference type="EnsemblMetazoa" id="G23317.1">
    <property type="protein sequence ID" value="G23317.1:cds"/>
    <property type="gene ID" value="G23317"/>
</dbReference>
<keyword evidence="1" id="KW-0433">Leucine-rich repeat</keyword>
<dbReference type="Proteomes" id="UP000005408">
    <property type="component" value="Unassembled WGS sequence"/>
</dbReference>
<dbReference type="SUPFAM" id="SSF52058">
    <property type="entry name" value="L domain-like"/>
    <property type="match status" value="1"/>
</dbReference>
<evidence type="ECO:0000256" key="2">
    <source>
        <dbReference type="ARBA" id="ARBA00022729"/>
    </source>
</evidence>
<dbReference type="OrthoDB" id="6287021at2759"/>
<dbReference type="PROSITE" id="PS51450">
    <property type="entry name" value="LRR"/>
    <property type="match status" value="2"/>
</dbReference>
<dbReference type="AlphaFoldDB" id="A0A8W8KIM4"/>
<organism evidence="5 6">
    <name type="scientific">Magallana gigas</name>
    <name type="common">Pacific oyster</name>
    <name type="synonym">Crassostrea gigas</name>
    <dbReference type="NCBI Taxonomy" id="29159"/>
    <lineage>
        <taxon>Eukaryota</taxon>
        <taxon>Metazoa</taxon>
        <taxon>Spiralia</taxon>
        <taxon>Lophotrochozoa</taxon>
        <taxon>Mollusca</taxon>
        <taxon>Bivalvia</taxon>
        <taxon>Autobranchia</taxon>
        <taxon>Pteriomorphia</taxon>
        <taxon>Ostreida</taxon>
        <taxon>Ostreoidea</taxon>
        <taxon>Ostreidae</taxon>
        <taxon>Magallana</taxon>
    </lineage>
</organism>
<evidence type="ECO:0000313" key="6">
    <source>
        <dbReference type="Proteomes" id="UP000005408"/>
    </source>
</evidence>
<sequence>MLRTGPRYMRYCRERSNWTEPPLQLLTRMETLIRLVLLGSLTMSATFVSSCPVEKCRCIPGKQIIDCQYKGLTAIPKITPSDEVFQEITFENSADSSDESYSDLTNLNRISNIPADAFRGLKVKKINLGNAGVRELDQQAFSGLETVLEHLVIGGDRVLSPPFDSLQTLKNLTKLELQNFLYPVLEESFAISSLLRLQSLKLINMQMFHISENALQEFKALRHLEISGNRQIRFYPATAIWKVPTLEELVFKDNGLVKVAGYAFYELKNLKYLDLSRNEIDTLSPNTFQGVSNNLQSIDLTGNALTTNSLSIFSAYDWKSMNNLRILLNKITRIPKSMFSKMKNLASLELQLNSISEILADDFRPLANLENLDLSNNLITNIQANAFDLPSIKTLRLSNLNKNEVKTLIGIKNAFNGTKNSLVLVDLKENRFNTNELWAEIGGLTEVRELDLSDTGLIELPKSAFAKNTLIRKLDLNNNNIGPSLSASSLDGLQKTLQQLQLVNNGIQTMDSCIFEDFQQLKLLTLYGNPLQCDCGLKGLQTWIKSLGMLYSFIVQARCSSPGPIAGMMLMSVPLKDSNGMLCKSDSAACENNT</sequence>
<dbReference type="SMART" id="SM00082">
    <property type="entry name" value="LRRCT"/>
    <property type="match status" value="1"/>
</dbReference>
<dbReference type="OMA" id="MFHISEN"/>
<dbReference type="PANTHER" id="PTHR24366">
    <property type="entry name" value="IG(IMMUNOGLOBULIN) AND LRR(LEUCINE RICH REPEAT) DOMAINS"/>
    <property type="match status" value="1"/>
</dbReference>
<accession>A0A8W8KIM4</accession>
<protein>
    <recommendedName>
        <fullName evidence="4">LRRCT domain-containing protein</fullName>
    </recommendedName>
</protein>
<dbReference type="InterPro" id="IPR003591">
    <property type="entry name" value="Leu-rich_rpt_typical-subtyp"/>
</dbReference>
<dbReference type="PRINTS" id="PR00019">
    <property type="entry name" value="LEURICHRPT"/>
</dbReference>
<dbReference type="InterPro" id="IPR026906">
    <property type="entry name" value="LRR_5"/>
</dbReference>
<evidence type="ECO:0000256" key="3">
    <source>
        <dbReference type="ARBA" id="ARBA00022737"/>
    </source>
</evidence>
<feature type="domain" description="LRRCT" evidence="4">
    <location>
        <begin position="529"/>
        <end position="579"/>
    </location>
</feature>
<reference evidence="5" key="1">
    <citation type="submission" date="2022-08" db="UniProtKB">
        <authorList>
            <consortium name="EnsemblMetazoa"/>
        </authorList>
    </citation>
    <scope>IDENTIFICATION</scope>
    <source>
        <strain evidence="5">05x7-T-G4-1.051#20</strain>
    </source>
</reference>
<evidence type="ECO:0000313" key="5">
    <source>
        <dbReference type="EnsemblMetazoa" id="G23317.1:cds"/>
    </source>
</evidence>
<dbReference type="InterPro" id="IPR032675">
    <property type="entry name" value="LRR_dom_sf"/>
</dbReference>
<dbReference type="Pfam" id="PF13306">
    <property type="entry name" value="LRR_5"/>
    <property type="match status" value="1"/>
</dbReference>
<dbReference type="SMART" id="SM00369">
    <property type="entry name" value="LRR_TYP"/>
    <property type="match status" value="7"/>
</dbReference>
<evidence type="ECO:0000259" key="4">
    <source>
        <dbReference type="SMART" id="SM00082"/>
    </source>
</evidence>